<sequence length="290" mass="32898">MALTQAQSISSEVYRIVDTISLGQRYYIFDMITHASGHVSLSMINPDLYDDSNLSYKQKKVYVALPTGCYIANAPYGVLFYGIENMIATYGSYDEFKRGITVNNIFWTQNTPESNTYSWKPHGIAFSKYHLLVCLWNQKFRQQSIGKVMKIRTEKNGVPNNRTCIEIQSDKNTPLYVCPTYIVENGNGDICVSDVRAVVVTDAGGMLRFRYEGNSCKSNFDPYGICCDSSCNIIVADMKNDKIHMVDKDGEFLHHVTYEGIRMPRALSIDSNDHVYVGEWDSDSIKIISR</sequence>
<evidence type="ECO:0008006" key="3">
    <source>
        <dbReference type="Google" id="ProtNLM"/>
    </source>
</evidence>
<dbReference type="OrthoDB" id="6061212at2759"/>
<dbReference type="PANTHER" id="PTHR24104">
    <property type="entry name" value="E3 UBIQUITIN-PROTEIN LIGASE NHLRC1-RELATED"/>
    <property type="match status" value="1"/>
</dbReference>
<protein>
    <recommendedName>
        <fullName evidence="3">Tripartite motif-containing protein 2</fullName>
    </recommendedName>
</protein>
<dbReference type="Proteomes" id="UP000005408">
    <property type="component" value="Unassembled WGS sequence"/>
</dbReference>
<dbReference type="InterPro" id="IPR050952">
    <property type="entry name" value="TRIM-NHL_E3_ligases"/>
</dbReference>
<keyword evidence="2" id="KW-1185">Reference proteome</keyword>
<dbReference type="EnsemblMetazoa" id="G7137.1">
    <property type="protein sequence ID" value="G7137.1:cds"/>
    <property type="gene ID" value="G7137"/>
</dbReference>
<dbReference type="SUPFAM" id="SSF101898">
    <property type="entry name" value="NHL repeat"/>
    <property type="match status" value="1"/>
</dbReference>
<dbReference type="EnsemblMetazoa" id="G7137.4">
    <property type="protein sequence ID" value="G7137.4:cds"/>
    <property type="gene ID" value="G7137"/>
</dbReference>
<name>A0A8W8NSG5_MAGGI</name>
<dbReference type="EnsemblMetazoa" id="G7137.3">
    <property type="protein sequence ID" value="G7137.3:cds"/>
    <property type="gene ID" value="G7137"/>
</dbReference>
<dbReference type="PANTHER" id="PTHR24104:SF25">
    <property type="entry name" value="PROTEIN LIN-41"/>
    <property type="match status" value="1"/>
</dbReference>
<dbReference type="EnsemblMetazoa" id="G7137.2">
    <property type="protein sequence ID" value="G7137.2:cds"/>
    <property type="gene ID" value="G7137"/>
</dbReference>
<dbReference type="InterPro" id="IPR011042">
    <property type="entry name" value="6-blade_b-propeller_TolB-like"/>
</dbReference>
<dbReference type="GO" id="GO:0008270">
    <property type="term" value="F:zinc ion binding"/>
    <property type="evidence" value="ECO:0007669"/>
    <property type="project" value="UniProtKB-KW"/>
</dbReference>
<dbReference type="Gene3D" id="2.120.10.30">
    <property type="entry name" value="TolB, C-terminal domain"/>
    <property type="match status" value="1"/>
</dbReference>
<organism evidence="1 2">
    <name type="scientific">Magallana gigas</name>
    <name type="common">Pacific oyster</name>
    <name type="synonym">Crassostrea gigas</name>
    <dbReference type="NCBI Taxonomy" id="29159"/>
    <lineage>
        <taxon>Eukaryota</taxon>
        <taxon>Metazoa</taxon>
        <taxon>Spiralia</taxon>
        <taxon>Lophotrochozoa</taxon>
        <taxon>Mollusca</taxon>
        <taxon>Bivalvia</taxon>
        <taxon>Autobranchia</taxon>
        <taxon>Pteriomorphia</taxon>
        <taxon>Ostreida</taxon>
        <taxon>Ostreoidea</taxon>
        <taxon>Ostreidae</taxon>
        <taxon>Magallana</taxon>
    </lineage>
</organism>
<dbReference type="GO" id="GO:0043161">
    <property type="term" value="P:proteasome-mediated ubiquitin-dependent protein catabolic process"/>
    <property type="evidence" value="ECO:0007669"/>
    <property type="project" value="TreeGrafter"/>
</dbReference>
<proteinExistence type="predicted"/>
<evidence type="ECO:0000313" key="1">
    <source>
        <dbReference type="EnsemblMetazoa" id="G7137.4:cds"/>
    </source>
</evidence>
<dbReference type="AlphaFoldDB" id="A0A8W8NSG5"/>
<reference evidence="1" key="1">
    <citation type="submission" date="2022-08" db="UniProtKB">
        <authorList>
            <consortium name="EnsemblMetazoa"/>
        </authorList>
    </citation>
    <scope>IDENTIFICATION</scope>
    <source>
        <strain evidence="1">05x7-T-G4-1.051#20</strain>
    </source>
</reference>
<evidence type="ECO:0000313" key="2">
    <source>
        <dbReference type="Proteomes" id="UP000005408"/>
    </source>
</evidence>
<dbReference type="GO" id="GO:0061630">
    <property type="term" value="F:ubiquitin protein ligase activity"/>
    <property type="evidence" value="ECO:0007669"/>
    <property type="project" value="TreeGrafter"/>
</dbReference>
<dbReference type="GO" id="GO:0000209">
    <property type="term" value="P:protein polyubiquitination"/>
    <property type="evidence" value="ECO:0007669"/>
    <property type="project" value="TreeGrafter"/>
</dbReference>
<accession>A0A8W8NSG5</accession>